<evidence type="ECO:0000313" key="2">
    <source>
        <dbReference type="EMBL" id="PWK88161.1"/>
    </source>
</evidence>
<name>A0A316I3W1_9PSEU</name>
<sequence length="121" mass="12691">MSSRTPSGNSSSTASQFSSTPPADSVTWWSSHTCGVCDTPRTCWSNKVLGCSTPTPRALVNTTGMPSGSDRMTRAAETPRWSMACQSRSCANFARSSQVSPSPHATSSNDVKSPIALVMSG</sequence>
<feature type="compositionally biased region" description="Polar residues" evidence="1">
    <location>
        <begin position="96"/>
        <end position="111"/>
    </location>
</feature>
<feature type="region of interest" description="Disordered" evidence="1">
    <location>
        <begin position="1"/>
        <end position="25"/>
    </location>
</feature>
<dbReference type="AlphaFoldDB" id="A0A316I3W1"/>
<gene>
    <name evidence="2" type="ORF">C8D88_103357</name>
</gene>
<proteinExistence type="predicted"/>
<feature type="region of interest" description="Disordered" evidence="1">
    <location>
        <begin position="96"/>
        <end position="121"/>
    </location>
</feature>
<feature type="compositionally biased region" description="Low complexity" evidence="1">
    <location>
        <begin position="1"/>
        <end position="19"/>
    </location>
</feature>
<accession>A0A316I3W1</accession>
<evidence type="ECO:0000313" key="3">
    <source>
        <dbReference type="Proteomes" id="UP000246005"/>
    </source>
</evidence>
<protein>
    <submittedName>
        <fullName evidence="2">Uncharacterized protein</fullName>
    </submittedName>
</protein>
<comment type="caution">
    <text evidence="2">The sequence shown here is derived from an EMBL/GenBank/DDBJ whole genome shotgun (WGS) entry which is preliminary data.</text>
</comment>
<reference evidence="2 3" key="1">
    <citation type="submission" date="2018-05" db="EMBL/GenBank/DDBJ databases">
        <title>Genomic Encyclopedia of Type Strains, Phase IV (KMG-IV): sequencing the most valuable type-strain genomes for metagenomic binning, comparative biology and taxonomic classification.</title>
        <authorList>
            <person name="Goeker M."/>
        </authorList>
    </citation>
    <scope>NUCLEOTIDE SEQUENCE [LARGE SCALE GENOMIC DNA]</scope>
    <source>
        <strain evidence="2 3">DSM 45480</strain>
    </source>
</reference>
<dbReference type="RefSeq" id="WP_233439451.1">
    <property type="nucleotide sequence ID" value="NZ_QGHB01000003.1"/>
</dbReference>
<evidence type="ECO:0000256" key="1">
    <source>
        <dbReference type="SAM" id="MobiDB-lite"/>
    </source>
</evidence>
<dbReference type="EMBL" id="QGHB01000003">
    <property type="protein sequence ID" value="PWK88161.1"/>
    <property type="molecule type" value="Genomic_DNA"/>
</dbReference>
<dbReference type="Proteomes" id="UP000246005">
    <property type="component" value="Unassembled WGS sequence"/>
</dbReference>
<organism evidence="2 3">
    <name type="scientific">Lentzea atacamensis</name>
    <dbReference type="NCBI Taxonomy" id="531938"/>
    <lineage>
        <taxon>Bacteria</taxon>
        <taxon>Bacillati</taxon>
        <taxon>Actinomycetota</taxon>
        <taxon>Actinomycetes</taxon>
        <taxon>Pseudonocardiales</taxon>
        <taxon>Pseudonocardiaceae</taxon>
        <taxon>Lentzea</taxon>
    </lineage>
</organism>